<feature type="signal peptide" evidence="2">
    <location>
        <begin position="1"/>
        <end position="24"/>
    </location>
</feature>
<accession>A0A165GC96</accession>
<protein>
    <recommendedName>
        <fullName evidence="5">F-box domain-containing protein</fullName>
    </recommendedName>
</protein>
<reference evidence="3 4" key="1">
    <citation type="journal article" date="2016" name="Mol. Biol. Evol.">
        <title>Comparative Genomics of Early-Diverging Mushroom-Forming Fungi Provides Insights into the Origins of Lignocellulose Decay Capabilities.</title>
        <authorList>
            <person name="Nagy L.G."/>
            <person name="Riley R."/>
            <person name="Tritt A."/>
            <person name="Adam C."/>
            <person name="Daum C."/>
            <person name="Floudas D."/>
            <person name="Sun H."/>
            <person name="Yadav J.S."/>
            <person name="Pangilinan J."/>
            <person name="Larsson K.H."/>
            <person name="Matsuura K."/>
            <person name="Barry K."/>
            <person name="Labutti K."/>
            <person name="Kuo R."/>
            <person name="Ohm R.A."/>
            <person name="Bhattacharya S.S."/>
            <person name="Shirouzu T."/>
            <person name="Yoshinaga Y."/>
            <person name="Martin F.M."/>
            <person name="Grigoriev I.V."/>
            <person name="Hibbett D.S."/>
        </authorList>
    </citation>
    <scope>NUCLEOTIDE SEQUENCE [LARGE SCALE GENOMIC DNA]</scope>
    <source>
        <strain evidence="3 4">93-53</strain>
    </source>
</reference>
<dbReference type="InParanoid" id="A0A165GC96"/>
<evidence type="ECO:0000313" key="3">
    <source>
        <dbReference type="EMBL" id="KZT10148.1"/>
    </source>
</evidence>
<dbReference type="Proteomes" id="UP000076871">
    <property type="component" value="Unassembled WGS sequence"/>
</dbReference>
<evidence type="ECO:0000256" key="2">
    <source>
        <dbReference type="SAM" id="SignalP"/>
    </source>
</evidence>
<keyword evidence="4" id="KW-1185">Reference proteome</keyword>
<dbReference type="GeneID" id="63829182"/>
<sequence>MGIIFSALLVCICWKCFIIPEATSVMRAVVVEGFNAPPRQGFAHNNDPASSAHEVSEESPFPPDGMPPASNVVDISTETRINEQSDMDHDPAEIFSASTSCSMSEHMLSTSAGLHAKEAQPDAFSNFLNELVYTVAELLPDSDLMNFALLSRRLHFLVIPIYLHLQGFCIPEVDEHLSLSGPVIITALKFWRFSSVFQCPRILSIAISDSPTEYDHLRCFFSSLDCTSALQTVQFRLASPPAAALIELLETLGGTRVQRIAIWHYNNKICQPPRKCVLPPTHLSLPSLTVFEP</sequence>
<name>A0A165GC96_9APHY</name>
<organism evidence="3 4">
    <name type="scientific">Laetiporus sulphureus 93-53</name>
    <dbReference type="NCBI Taxonomy" id="1314785"/>
    <lineage>
        <taxon>Eukaryota</taxon>
        <taxon>Fungi</taxon>
        <taxon>Dikarya</taxon>
        <taxon>Basidiomycota</taxon>
        <taxon>Agaricomycotina</taxon>
        <taxon>Agaricomycetes</taxon>
        <taxon>Polyporales</taxon>
        <taxon>Laetiporus</taxon>
    </lineage>
</organism>
<dbReference type="AlphaFoldDB" id="A0A165GC96"/>
<evidence type="ECO:0000256" key="1">
    <source>
        <dbReference type="SAM" id="MobiDB-lite"/>
    </source>
</evidence>
<dbReference type="RefSeq" id="XP_040767888.1">
    <property type="nucleotide sequence ID" value="XM_040912154.1"/>
</dbReference>
<dbReference type="EMBL" id="KV427610">
    <property type="protein sequence ID" value="KZT10148.1"/>
    <property type="molecule type" value="Genomic_DNA"/>
</dbReference>
<dbReference type="OrthoDB" id="2635672at2759"/>
<feature type="region of interest" description="Disordered" evidence="1">
    <location>
        <begin position="40"/>
        <end position="69"/>
    </location>
</feature>
<feature type="chain" id="PRO_5007858145" description="F-box domain-containing protein" evidence="2">
    <location>
        <begin position="25"/>
        <end position="293"/>
    </location>
</feature>
<evidence type="ECO:0000313" key="4">
    <source>
        <dbReference type="Proteomes" id="UP000076871"/>
    </source>
</evidence>
<keyword evidence="2" id="KW-0732">Signal</keyword>
<proteinExistence type="predicted"/>
<gene>
    <name evidence="3" type="ORF">LAESUDRAFT_756337</name>
</gene>
<evidence type="ECO:0008006" key="5">
    <source>
        <dbReference type="Google" id="ProtNLM"/>
    </source>
</evidence>